<dbReference type="SUPFAM" id="SSF53590">
    <property type="entry name" value="Nucleoside hydrolase"/>
    <property type="match status" value="1"/>
</dbReference>
<evidence type="ECO:0000256" key="3">
    <source>
        <dbReference type="ARBA" id="ARBA00022803"/>
    </source>
</evidence>
<organism evidence="7 8">
    <name type="scientific">Skeletonema marinoi</name>
    <dbReference type="NCBI Taxonomy" id="267567"/>
    <lineage>
        <taxon>Eukaryota</taxon>
        <taxon>Sar</taxon>
        <taxon>Stramenopiles</taxon>
        <taxon>Ochrophyta</taxon>
        <taxon>Bacillariophyta</taxon>
        <taxon>Coscinodiscophyceae</taxon>
        <taxon>Thalassiosirophycidae</taxon>
        <taxon>Thalassiosirales</taxon>
        <taxon>Skeletonemataceae</taxon>
        <taxon>Skeletonema</taxon>
        <taxon>Skeletonema marinoi-dohrnii complex</taxon>
    </lineage>
</organism>
<feature type="repeat" description="TPR" evidence="4">
    <location>
        <begin position="56"/>
        <end position="89"/>
    </location>
</feature>
<comment type="similarity">
    <text evidence="1">Belongs to the IUNH family.</text>
</comment>
<keyword evidence="8" id="KW-1185">Reference proteome</keyword>
<evidence type="ECO:0000313" key="8">
    <source>
        <dbReference type="Proteomes" id="UP001224775"/>
    </source>
</evidence>
<dbReference type="AlphaFoldDB" id="A0AAD8XXI3"/>
<dbReference type="EMBL" id="JATAAI010000033">
    <property type="protein sequence ID" value="KAK1735482.1"/>
    <property type="molecule type" value="Genomic_DNA"/>
</dbReference>
<dbReference type="Proteomes" id="UP001224775">
    <property type="component" value="Unassembled WGS sequence"/>
</dbReference>
<dbReference type="Pfam" id="PF01156">
    <property type="entry name" value="IU_nuc_hydro"/>
    <property type="match status" value="1"/>
</dbReference>
<dbReference type="PROSITE" id="PS50005">
    <property type="entry name" value="TPR"/>
    <property type="match status" value="1"/>
</dbReference>
<keyword evidence="7" id="KW-0378">Hydrolase</keyword>
<dbReference type="Gene3D" id="1.25.40.10">
    <property type="entry name" value="Tetratricopeptide repeat domain"/>
    <property type="match status" value="3"/>
</dbReference>
<dbReference type="InterPro" id="IPR001910">
    <property type="entry name" value="Inosine/uridine_hydrolase_dom"/>
</dbReference>
<dbReference type="InterPro" id="IPR036452">
    <property type="entry name" value="Ribo_hydro-like"/>
</dbReference>
<keyword evidence="7" id="KW-0326">Glycosidase</keyword>
<dbReference type="InterPro" id="IPR019734">
    <property type="entry name" value="TPR_rpt"/>
</dbReference>
<accession>A0AAD8XXI3</accession>
<dbReference type="InterPro" id="IPR011990">
    <property type="entry name" value="TPR-like_helical_dom_sf"/>
</dbReference>
<gene>
    <name evidence="7" type="ORF">QTG54_013645</name>
</gene>
<dbReference type="GO" id="GO:0016799">
    <property type="term" value="F:hydrolase activity, hydrolyzing N-glycosyl compounds"/>
    <property type="evidence" value="ECO:0007669"/>
    <property type="project" value="InterPro"/>
</dbReference>
<keyword evidence="2" id="KW-0677">Repeat</keyword>
<feature type="region of interest" description="Disordered" evidence="5">
    <location>
        <begin position="455"/>
        <end position="485"/>
    </location>
</feature>
<proteinExistence type="inferred from homology"/>
<reference evidence="7" key="1">
    <citation type="submission" date="2023-06" db="EMBL/GenBank/DDBJ databases">
        <title>Survivors Of The Sea: Transcriptome response of Skeletonema marinoi to long-term dormancy.</title>
        <authorList>
            <person name="Pinder M.I.M."/>
            <person name="Kourtchenko O."/>
            <person name="Robertson E.K."/>
            <person name="Larsson T."/>
            <person name="Maumus F."/>
            <person name="Osuna-Cruz C.M."/>
            <person name="Vancaester E."/>
            <person name="Stenow R."/>
            <person name="Vandepoele K."/>
            <person name="Ploug H."/>
            <person name="Bruchert V."/>
            <person name="Godhe A."/>
            <person name="Topel M."/>
        </authorList>
    </citation>
    <scope>NUCLEOTIDE SEQUENCE</scope>
    <source>
        <strain evidence="7">R05AC</strain>
    </source>
</reference>
<name>A0AAD8XXI3_9STRA</name>
<evidence type="ECO:0000313" key="7">
    <source>
        <dbReference type="EMBL" id="KAK1735482.1"/>
    </source>
</evidence>
<evidence type="ECO:0000256" key="5">
    <source>
        <dbReference type="SAM" id="MobiDB-lite"/>
    </source>
</evidence>
<dbReference type="Pfam" id="PF13424">
    <property type="entry name" value="TPR_12"/>
    <property type="match status" value="3"/>
</dbReference>
<feature type="domain" description="Inosine/uridine-preferring nucleoside hydrolase" evidence="6">
    <location>
        <begin position="489"/>
        <end position="668"/>
    </location>
</feature>
<evidence type="ECO:0000259" key="6">
    <source>
        <dbReference type="Pfam" id="PF01156"/>
    </source>
</evidence>
<keyword evidence="3 4" id="KW-0802">TPR repeat</keyword>
<dbReference type="Gene3D" id="3.90.245.10">
    <property type="entry name" value="Ribonucleoside hydrolase-like"/>
    <property type="match status" value="1"/>
</dbReference>
<dbReference type="PANTHER" id="PTHR45641">
    <property type="entry name" value="TETRATRICOPEPTIDE REPEAT PROTEIN (AFU_ORTHOLOGUE AFUA_6G03870)"/>
    <property type="match status" value="1"/>
</dbReference>
<evidence type="ECO:0000256" key="2">
    <source>
        <dbReference type="ARBA" id="ARBA00022737"/>
    </source>
</evidence>
<sequence length="821" mass="92021">MRQKSFLSGLIEKPIPTLLKRGDDAYLLEKYDDAIHFYNRALEQERKCDSSSTDVASLLHKIGVVLARQGDSFAAMNSFEEALKIRQEKLGPGSEDAAETTAQMTKVLDDIRSQTGVGERQYVRGKSNDADDKPVEASLEIGTNLFEWGEYKEAEEVLKQCVDSMNANKESSDSEKFQALFTLASLDRAQGKYDEAKALYLEALKTAKKMGEESEQVDMSIVNSIAGYAEILRKAGDLWQAEALHKKVRGMLLKAKSTEEDNDTDIELQLAVSHTQLGCTVFELKKYEEALYEHQSALQIRLEKLEFNDALVSESFNYCAETLCAMGHGAKALPLSMHAVDVRKKEFGCSHPAYAHALCVLAQVYNSVGRSLDALPLIETCLEICETAFQKKNHANIIPNLLVYGDILSSVGEPQKALDTLQRAEEIHKSNFKAGQKDFQLESCQQKIDKASKAIENESSQQKMKSAARKDSSHRNCPPDNTDSGGQPVIVFTDIGKDVDDVFALVVLACLKRMFILNPLAVIATLSPQDERARLARVVLDSLGLPDVPVCIGTDGGSQDLVEMHCFDNEQHLLNLPYGSVLIPRILKDAEPKSVTLLCLANLKDISELMVKQPDLFSEKIKNVVIMGGASYSEASERLEPDETAYNNNCDPAAARMVYLECQKLNIPTTTISRSAAYDCPFTINNLNNLRLKCNHLLASEIYEGNSKAILTLWNKVNLPVWNPGRGRLPPRCDKDWFCKFFRVTIDDEEGHVQQTLGCDQQLFIYMMHWQRSIVSRLIKSYILAQKDTSWTEPYTNWLIVSLLRMAWRRRSMECCTRLSD</sequence>
<dbReference type="SMART" id="SM00028">
    <property type="entry name" value="TPR"/>
    <property type="match status" value="6"/>
</dbReference>
<comment type="caution">
    <text evidence="7">The sequence shown here is derived from an EMBL/GenBank/DDBJ whole genome shotgun (WGS) entry which is preliminary data.</text>
</comment>
<dbReference type="EC" id="3.2.2.-" evidence="7"/>
<evidence type="ECO:0000256" key="4">
    <source>
        <dbReference type="PROSITE-ProRule" id="PRU00339"/>
    </source>
</evidence>
<dbReference type="PANTHER" id="PTHR45641:SF19">
    <property type="entry name" value="NEPHROCYSTIN-3"/>
    <property type="match status" value="1"/>
</dbReference>
<dbReference type="SUPFAM" id="SSF48452">
    <property type="entry name" value="TPR-like"/>
    <property type="match status" value="2"/>
</dbReference>
<evidence type="ECO:0000256" key="1">
    <source>
        <dbReference type="ARBA" id="ARBA00009176"/>
    </source>
</evidence>
<protein>
    <submittedName>
        <fullName evidence="7">Nucleoside hydrolase</fullName>
        <ecNumber evidence="7">3.2.2.-</ecNumber>
    </submittedName>
</protein>